<comment type="pathway">
    <text evidence="1 8">Amino-acid biosynthesis; L-histidine biosynthesis; L-histidine from 5-phospho-alpha-D-ribose 1-diphosphate: step 8/9.</text>
</comment>
<dbReference type="EC" id="3.1.3.15" evidence="3 8"/>
<keyword evidence="5 8" id="KW-0378">Hydrolase</keyword>
<dbReference type="PANTHER" id="PTHR21039">
    <property type="entry name" value="HISTIDINOL PHOSPHATASE-RELATED"/>
    <property type="match status" value="1"/>
</dbReference>
<dbReference type="SUPFAM" id="SSF89550">
    <property type="entry name" value="PHP domain-like"/>
    <property type="match status" value="1"/>
</dbReference>
<accession>A0ABN6RD91</accession>
<evidence type="ECO:0000256" key="4">
    <source>
        <dbReference type="ARBA" id="ARBA00022605"/>
    </source>
</evidence>
<feature type="domain" description="PHP" evidence="9">
    <location>
        <begin position="4"/>
        <end position="196"/>
    </location>
</feature>
<evidence type="ECO:0000256" key="5">
    <source>
        <dbReference type="ARBA" id="ARBA00022801"/>
    </source>
</evidence>
<comment type="similarity">
    <text evidence="2 8">Belongs to the PHP hydrolase family. HisK subfamily.</text>
</comment>
<sequence length="267" mass="30015">MIVDYHTHHHRCGHASGNLEDYVEAAVRAGLSEIGLSDHSPIYHLGDDPHPLPGTAMSRHEFPAYVREMTGVRDRFAGRIAVRLGVESDYVLGWDDHYRDLWRQYPLDYVIGSVHWLGRWSIFSPELPAGRTPEDIYEEYLLTTQAAARSGAYDILGHLDCLKTRGHIPDPGITPRLEETVQVIAESGVAVELNTSGWRKGLGEPYPREELLAVCCRYRVPVTLGSDAHRPEHVAAGFPEAVALLVRVGYTSIVRFEGRKRFELPLR</sequence>
<dbReference type="InterPro" id="IPR016195">
    <property type="entry name" value="Pol/histidinol_Pase-like"/>
</dbReference>
<evidence type="ECO:0000256" key="7">
    <source>
        <dbReference type="ARBA" id="ARBA00049158"/>
    </source>
</evidence>
<evidence type="ECO:0000256" key="8">
    <source>
        <dbReference type="RuleBase" id="RU366003"/>
    </source>
</evidence>
<evidence type="ECO:0000256" key="3">
    <source>
        <dbReference type="ARBA" id="ARBA00013085"/>
    </source>
</evidence>
<keyword evidence="4 8" id="KW-0028">Amino-acid biosynthesis</keyword>
<comment type="catalytic activity">
    <reaction evidence="7 8">
        <text>L-histidinol phosphate + H2O = L-histidinol + phosphate</text>
        <dbReference type="Rhea" id="RHEA:14465"/>
        <dbReference type="ChEBI" id="CHEBI:15377"/>
        <dbReference type="ChEBI" id="CHEBI:43474"/>
        <dbReference type="ChEBI" id="CHEBI:57699"/>
        <dbReference type="ChEBI" id="CHEBI:57980"/>
        <dbReference type="EC" id="3.1.3.15"/>
    </reaction>
</comment>
<proteinExistence type="inferred from homology"/>
<dbReference type="InterPro" id="IPR010140">
    <property type="entry name" value="Histidinol_P_phosphatase_HisJ"/>
</dbReference>
<dbReference type="PANTHER" id="PTHR21039:SF0">
    <property type="entry name" value="HISTIDINOL-PHOSPHATASE"/>
    <property type="match status" value="1"/>
</dbReference>
<dbReference type="Gene3D" id="3.20.20.140">
    <property type="entry name" value="Metal-dependent hydrolases"/>
    <property type="match status" value="1"/>
</dbReference>
<name>A0ABN6RD91_9DEIO</name>
<evidence type="ECO:0000256" key="6">
    <source>
        <dbReference type="ARBA" id="ARBA00023102"/>
    </source>
</evidence>
<dbReference type="NCBIfam" id="NF005596">
    <property type="entry name" value="PRK07328.1"/>
    <property type="match status" value="1"/>
</dbReference>
<dbReference type="InterPro" id="IPR004013">
    <property type="entry name" value="PHP_dom"/>
</dbReference>
<evidence type="ECO:0000313" key="11">
    <source>
        <dbReference type="Proteomes" id="UP001064971"/>
    </source>
</evidence>
<dbReference type="CDD" id="cd12110">
    <property type="entry name" value="PHP_HisPPase_Hisj_like"/>
    <property type="match status" value="1"/>
</dbReference>
<evidence type="ECO:0000256" key="2">
    <source>
        <dbReference type="ARBA" id="ARBA00009152"/>
    </source>
</evidence>
<evidence type="ECO:0000313" key="10">
    <source>
        <dbReference type="EMBL" id="BDP41323.1"/>
    </source>
</evidence>
<dbReference type="NCBIfam" id="TIGR01856">
    <property type="entry name" value="hisJ_fam"/>
    <property type="match status" value="1"/>
</dbReference>
<protein>
    <recommendedName>
        <fullName evidence="3 8">Histidinol-phosphatase</fullName>
        <shortName evidence="8">HolPase</shortName>
        <ecNumber evidence="3 8">3.1.3.15</ecNumber>
    </recommendedName>
</protein>
<evidence type="ECO:0000259" key="9">
    <source>
        <dbReference type="Pfam" id="PF02811"/>
    </source>
</evidence>
<keyword evidence="6 8" id="KW-0368">Histidine biosynthesis</keyword>
<keyword evidence="11" id="KW-1185">Reference proteome</keyword>
<dbReference type="EMBL" id="AP026560">
    <property type="protein sequence ID" value="BDP41323.1"/>
    <property type="molecule type" value="Genomic_DNA"/>
</dbReference>
<reference evidence="10" key="1">
    <citation type="submission" date="2022-07" db="EMBL/GenBank/DDBJ databases">
        <title>Complete Genome Sequence of the Radioresistant Bacterium Deinococcus aetherius ST0316, Isolated from the Air Dust collected in Lower Stratosphere above Japan.</title>
        <authorList>
            <person name="Satoh K."/>
            <person name="Hagiwara K."/>
            <person name="Katsumata K."/>
            <person name="Kubo A."/>
            <person name="Yokobori S."/>
            <person name="Yamagishi A."/>
            <person name="Oono Y."/>
            <person name="Narumi I."/>
        </authorList>
    </citation>
    <scope>NUCLEOTIDE SEQUENCE</scope>
    <source>
        <strain evidence="10">ST0316</strain>
    </source>
</reference>
<organism evidence="10 11">
    <name type="scientific">Deinococcus aetherius</name>
    <dbReference type="NCBI Taxonomy" id="200252"/>
    <lineage>
        <taxon>Bacteria</taxon>
        <taxon>Thermotogati</taxon>
        <taxon>Deinococcota</taxon>
        <taxon>Deinococci</taxon>
        <taxon>Deinococcales</taxon>
        <taxon>Deinococcaceae</taxon>
        <taxon>Deinococcus</taxon>
    </lineage>
</organism>
<dbReference type="Proteomes" id="UP001064971">
    <property type="component" value="Chromosome"/>
</dbReference>
<gene>
    <name evidence="10" type="primary">hisK_1</name>
    <name evidence="10" type="ORF">DAETH_12920</name>
</gene>
<dbReference type="Pfam" id="PF02811">
    <property type="entry name" value="PHP"/>
    <property type="match status" value="1"/>
</dbReference>
<evidence type="ECO:0000256" key="1">
    <source>
        <dbReference type="ARBA" id="ARBA00004970"/>
    </source>
</evidence>
<dbReference type="RefSeq" id="WP_264777099.1">
    <property type="nucleotide sequence ID" value="NZ_AP026560.1"/>
</dbReference>